<dbReference type="InterPro" id="IPR036372">
    <property type="entry name" value="BEACH_dom_sf"/>
</dbReference>
<dbReference type="Proteomes" id="UP001470230">
    <property type="component" value="Unassembled WGS sequence"/>
</dbReference>
<feature type="compositionally biased region" description="Polar residues" evidence="1">
    <location>
        <begin position="2661"/>
        <end position="2670"/>
    </location>
</feature>
<feature type="compositionally biased region" description="Low complexity" evidence="1">
    <location>
        <begin position="2567"/>
        <end position="2581"/>
    </location>
</feature>
<organism evidence="3 4">
    <name type="scientific">Tritrichomonas musculus</name>
    <dbReference type="NCBI Taxonomy" id="1915356"/>
    <lineage>
        <taxon>Eukaryota</taxon>
        <taxon>Metamonada</taxon>
        <taxon>Parabasalia</taxon>
        <taxon>Tritrichomonadida</taxon>
        <taxon>Tritrichomonadidae</taxon>
        <taxon>Tritrichomonas</taxon>
    </lineage>
</organism>
<comment type="caution">
    <text evidence="3">The sequence shown here is derived from an EMBL/GenBank/DDBJ whole genome shotgun (WGS) entry which is preliminary data.</text>
</comment>
<dbReference type="Pfam" id="PF02138">
    <property type="entry name" value="Beach"/>
    <property type="match status" value="1"/>
</dbReference>
<evidence type="ECO:0000313" key="4">
    <source>
        <dbReference type="Proteomes" id="UP001470230"/>
    </source>
</evidence>
<proteinExistence type="predicted"/>
<feature type="compositionally biased region" description="Polar residues" evidence="1">
    <location>
        <begin position="2582"/>
        <end position="2642"/>
    </location>
</feature>
<dbReference type="EMBL" id="JAPFFF010000042">
    <property type="protein sequence ID" value="KAK8841272.1"/>
    <property type="molecule type" value="Genomic_DNA"/>
</dbReference>
<protein>
    <recommendedName>
        <fullName evidence="2">BEACH domain-containing protein</fullName>
    </recommendedName>
</protein>
<feature type="region of interest" description="Disordered" evidence="1">
    <location>
        <begin position="2547"/>
        <end position="2681"/>
    </location>
</feature>
<sequence>MIFNTLEKNPISQILTLPTPKKQKTKVKCIDDLISTTSFHQFTKEELNSFFNLFSNGQTLEILKNEYNLKSEISVSSLLPILNENVQFTDQNIKNIISFYILRCSLTFMSQSTAEVTSFSLKKMFQLLLYSIYNNNTNTTFLNISKQMFLTLLSIFIEKVNSDMLELLQYFFNIISDYYNESLIVLTLMTKVLLNQENPKIDSFLLDYTSQFILKATNYDEVKDDINHSISPLLKVFDKNAISFISKIITKIDYNELKAFLTVVPDHLLNYQENDPFFNVPDLINTENKIFQCDIEKIHNGRLLPLNKMNSFDPSFDVNMPIQNFVINDYFPTELITILIDLRTITEKKREANKLLSELFIKVIQEEESKIKEKVGFNKLFDIAVMSLYVCDDNYLNLIILRSKIFSPNISTYDYQFIKDDSSDERKDYELIFGVRTLCLNQMKSLFSIIFAFVYSFYQYPLFVGDIFAFLTNGHIPNLTEMTTQSKDKFIEQLSQIAGDYQTIQLHRLANQEKISYSRIEILHFILRLLKKEENSQICVKNTLFMQLIISFLCEEKLRPLILQALEEVCTKTELDLSDCFSDFIKFIIIYNDDNKLRHDTLMSLNKIISIMPDYKAYFSELVDPLIDSLNCISKSSNENDENFSLFYMKNIFKFVSLASIGSSISSTKKILNAIQQIEGDDPSDETFNTLLNVITGNNKKKYKFEYNEQTKSYQYETIEIKYPSILGVFVKAFEKSSKFIGILQLLKDSCLKSRENSIKCHEGQLDLLLIDIIKELIDKNKNLTSNNKDEEIVINSLQLFSYISNVSSSVNVVQNFFSLFNEIDDHVVSIFQSIFYIILNDLTQINDSVDEYLPINSNSPVVQVQGITNFNINNGFSVYLNIYLNNDENLSPKFFSISDDRRNKIELFCELKILKIRLSKNDETIHVFQLELKEFEFHSWNKIVFSFTNADNKFKLSTFLSKSKENHSKISSFDQAFDLDKNNLNIIFGGVLSSMKKGLDKSAIKMIGLYHYLDDNECIELFNSHTNQIVNKTIGTIDFLSKDNSLILSTNFTQQKINAKLVGPSIFVPNSFKNVLINNDMLLMIYPLLLQANFDYIDGKKTPDFGRILFMILINVLKSSLKAQILFFKSKGVECLAYILSQYETISFDHYQSIFQLFKKITFMPLKMEIMEKILLNMNVWINADPLSQLQVYRDWSRTLNTKFNDYTNQFVTFYSLLRDMRMFYWFEPVEKNIIFANRKEELNEKIVDIRSSILQILHTMSQKPDLFGYNELSLLVSHCTSCRDSKQVLDLLSFIRLIIVSPETPLRNIENLWSQVARLHSLLYSKAATRKAHHFLNDSENSEMDDIESSNENIVLAVIDIFVTLHFLKIIEKPKVNTHVSIIIDLLPIESITNHFFVSFFPFAMKYPEVTPLLFFLGMKMGETQLKIIVNKVSPDIKFSSTKYWDFYPVLFGLKFGGQNLDFITKFLAFSVHDNWDKVYQTISLVGMIFDIDTDQFKTNFLSLVCNNIMNTSSLFHFEYLHNFFDVALLHIFFRKKNDTNTYLNSLFMDSPFSSECPEKVEKPKSSSQISKNGFFEKLIENSEKIQCPDNDDFQCIFGLRFDKEGHWLDSKFARQLIQLSLKTKVQTFHNASSLLLAFLLRESPNDTTVNEYIQQLILKRAVDKPFLDFLSYIHKKEQPSKNYFEVFEVFIKDRLNINYSILNGISNFARKMEKLYSKMKEETVSINKICASKRENDEEADRILTHFIQNDNTNKKYTKEYLSNEDSVKTATNNKEYLKYKSTNYDEVRSNFYNDSDCLVKYKEIKTVLNENNSTPSNSPLSIAIPITNQIFRQNTIHPKLQKENSMMFIKTPKKFKVSSQFFDEPISLTKNNEIDQKDDKNSSNKLELDALYYTQKDPINSSKVKFTVNGSKLLISNKDINHSKFFKAPLIFKEIDASEIKEMIFMPHHNLPIGIEIVTRSPKKVYYVTLLSEDALSVLKTINSFIEFKTVFIQTQLPNFFFKSLGITKKWRDGKMSNFEYLMKLNRFSGRTFCNIDSYPIFPRLEVANKERHDEVESRNLNEPISSTSAVSDPMKIISLLKNRLPFKNKFNLENKFVSSPRRSPRKINFISRDDVNENDVETVELTPEFYYDAKYFTTNKASENLNDNEFLHSFEKIYNRRKMLEKVDIAGFVDLIWGERRDAFNKNIASFLPFQLFKKKHPTRKKKSTEKKNKPKKSRMISYHDELHIPAFVAHEVSSTTTAASSSSDYVYSFVCVDQKSRHIYRVDVDTEKRSVYLRDTWNKLQGNIFASTKIKARQTNQMLFLGISLRSIFSSQTFVNENENDIQIDSILANTTEARTVDASVKIVDDDSNSENNGLLKPVSSMNFELKIIAAFSCSHESSLTNMNDGLKTLTCRTAETSLVDSDIVAGVSLIACDKGITVTAGKIGSVVSIYRDFVFDKTVPTFRGRITAIDVSSSFGVAAVTTADGFLVVMDVGGSKTRVIQKAVNLNMIGKKKEEKSESDIKNQIGNKEEKEKNNIQIVKETYSNIREDRQISSQIANSSENNQPANSNGKEETVNNNNAANSNEDPNSNIDATNSNEEPNSNIDATNNNEEPNSNIDATNNNEEPNSNIDATNSNEEPNSNIDATGSNGANDGEKGDNQNETSNDDSSKITASNANKNDMNDETQKVDSMSDVNRYTEFTSARSFSPQKVIITKKWGFILVYSVIEKSIENSDQITSLHLKHRRSKLGPDSFTALSAFLTHEDEKEGHRGQSRERLSSHFFNEEDFAVGVIDVFSSGGDFIRRVFIESSIVSWSCFSSNQDFDFIVAAAEDGNIFLFEAFYAEMKKPILQLKEKQIEFLLVPQPSKNIFAFSSNGDIDVIPIEL</sequence>
<dbReference type="InterPro" id="IPR050865">
    <property type="entry name" value="BEACH_Domain"/>
</dbReference>
<gene>
    <name evidence="3" type="ORF">M9Y10_027473</name>
</gene>
<reference evidence="3 4" key="1">
    <citation type="submission" date="2024-04" db="EMBL/GenBank/DDBJ databases">
        <title>Tritrichomonas musculus Genome.</title>
        <authorList>
            <person name="Alves-Ferreira E."/>
            <person name="Grigg M."/>
            <person name="Lorenzi H."/>
            <person name="Galac M."/>
        </authorList>
    </citation>
    <scope>NUCLEOTIDE SEQUENCE [LARGE SCALE GENOMIC DNA]</scope>
    <source>
        <strain evidence="3 4">EAF2021</strain>
    </source>
</reference>
<keyword evidence="4" id="KW-1185">Reference proteome</keyword>
<feature type="compositionally biased region" description="Polar residues" evidence="1">
    <location>
        <begin position="2547"/>
        <end position="2560"/>
    </location>
</feature>
<evidence type="ECO:0000256" key="1">
    <source>
        <dbReference type="SAM" id="MobiDB-lite"/>
    </source>
</evidence>
<evidence type="ECO:0000259" key="2">
    <source>
        <dbReference type="SMART" id="SM01026"/>
    </source>
</evidence>
<feature type="domain" description="BEACH" evidence="2">
    <location>
        <begin position="2012"/>
        <end position="2209"/>
    </location>
</feature>
<name>A0ABR2H6A4_9EUKA</name>
<dbReference type="InterPro" id="IPR031570">
    <property type="entry name" value="NBEA/BDCP_DUF4704"/>
</dbReference>
<dbReference type="Gene3D" id="1.10.1540.10">
    <property type="entry name" value="BEACH domain"/>
    <property type="match status" value="1"/>
</dbReference>
<dbReference type="PANTHER" id="PTHR13743">
    <property type="entry name" value="BEIGE/BEACH-RELATED"/>
    <property type="match status" value="1"/>
</dbReference>
<dbReference type="PANTHER" id="PTHR13743:SF161">
    <property type="entry name" value="BEIGE_BEACH DOMAIN CONTAINING PROTEIN"/>
    <property type="match status" value="1"/>
</dbReference>
<dbReference type="Pfam" id="PF15787">
    <property type="entry name" value="DUF4704"/>
    <property type="match status" value="1"/>
</dbReference>
<accession>A0ABR2H6A4</accession>
<dbReference type="InterPro" id="IPR000409">
    <property type="entry name" value="BEACH_dom"/>
</dbReference>
<dbReference type="SMART" id="SM01026">
    <property type="entry name" value="Beach"/>
    <property type="match status" value="1"/>
</dbReference>
<evidence type="ECO:0000313" key="3">
    <source>
        <dbReference type="EMBL" id="KAK8841272.1"/>
    </source>
</evidence>
<dbReference type="SUPFAM" id="SSF81837">
    <property type="entry name" value="BEACH domain"/>
    <property type="match status" value="1"/>
</dbReference>